<dbReference type="AlphaFoldDB" id="A0A1D2M378"/>
<comment type="caution">
    <text evidence="1">The sequence shown here is derived from an EMBL/GenBank/DDBJ whole genome shotgun (WGS) entry which is preliminary data.</text>
</comment>
<evidence type="ECO:0000313" key="1">
    <source>
        <dbReference type="EMBL" id="ODM87427.1"/>
    </source>
</evidence>
<reference evidence="1 2" key="1">
    <citation type="journal article" date="2016" name="Genome Biol. Evol.">
        <title>Gene Family Evolution Reflects Adaptation to Soil Environmental Stressors in the Genome of the Collembolan Orchesella cincta.</title>
        <authorList>
            <person name="Faddeeva-Vakhrusheva A."/>
            <person name="Derks M.F."/>
            <person name="Anvar S.Y."/>
            <person name="Agamennone V."/>
            <person name="Suring W."/>
            <person name="Smit S."/>
            <person name="van Straalen N.M."/>
            <person name="Roelofs D."/>
        </authorList>
    </citation>
    <scope>NUCLEOTIDE SEQUENCE [LARGE SCALE GENOMIC DNA]</scope>
    <source>
        <tissue evidence="1">Mixed pool</tissue>
    </source>
</reference>
<organism evidence="1 2">
    <name type="scientific">Orchesella cincta</name>
    <name type="common">Springtail</name>
    <name type="synonym">Podura cincta</name>
    <dbReference type="NCBI Taxonomy" id="48709"/>
    <lineage>
        <taxon>Eukaryota</taxon>
        <taxon>Metazoa</taxon>
        <taxon>Ecdysozoa</taxon>
        <taxon>Arthropoda</taxon>
        <taxon>Hexapoda</taxon>
        <taxon>Collembola</taxon>
        <taxon>Entomobryomorpha</taxon>
        <taxon>Entomobryoidea</taxon>
        <taxon>Orchesellidae</taxon>
        <taxon>Orchesellinae</taxon>
        <taxon>Orchesella</taxon>
    </lineage>
</organism>
<dbReference type="InterPro" id="IPR033375">
    <property type="entry name" value="Cggbp1"/>
</dbReference>
<evidence type="ECO:0000313" key="2">
    <source>
        <dbReference type="Proteomes" id="UP000094527"/>
    </source>
</evidence>
<sequence length="189" mass="21289">MIETSNGPSVVKQSVLLEWLNTSVCQLFYLSMGNQRRSAQDRAKEFKSNGLSLKNKMLWCDFCNVEVSHSRKSVIEKHVNSFQHKKRQADVKKVDPLPVVVGRQNAAKCIWSAMVASFTSAGVPLKIFRNPEVRKWIEANVKTADTLPSETTLRKLLTQEGSKDIEKTTEMCCNQSVIATVDESIDIKN</sequence>
<name>A0A1D2M378_ORCCI</name>
<dbReference type="Proteomes" id="UP000094527">
    <property type="component" value="Unassembled WGS sequence"/>
</dbReference>
<dbReference type="GO" id="GO:0005634">
    <property type="term" value="C:nucleus"/>
    <property type="evidence" value="ECO:0007669"/>
    <property type="project" value="InterPro"/>
</dbReference>
<dbReference type="GO" id="GO:0006357">
    <property type="term" value="P:regulation of transcription by RNA polymerase II"/>
    <property type="evidence" value="ECO:0007669"/>
    <property type="project" value="InterPro"/>
</dbReference>
<dbReference type="OrthoDB" id="5978586at2759"/>
<protein>
    <submittedName>
        <fullName evidence="1">CGG triplet repeat-binding protein 1</fullName>
    </submittedName>
</protein>
<gene>
    <name evidence="1" type="ORF">Ocin01_19255</name>
</gene>
<accession>A0A1D2M378</accession>
<dbReference type="PANTHER" id="PTHR32344:SF1">
    <property type="entry name" value="U1-TYPE DOMAIN-CONTAINING PROTEIN"/>
    <property type="match status" value="1"/>
</dbReference>
<dbReference type="PANTHER" id="PTHR32344">
    <property type="entry name" value="U1-TYPE DOMAIN-CONTAINING PROTEIN"/>
    <property type="match status" value="1"/>
</dbReference>
<dbReference type="STRING" id="48709.A0A1D2M378"/>
<keyword evidence="2" id="KW-1185">Reference proteome</keyword>
<proteinExistence type="predicted"/>
<dbReference type="OMA" id="ELTEVFC"/>
<dbReference type="Gene3D" id="3.30.160.60">
    <property type="entry name" value="Classic Zinc Finger"/>
    <property type="match status" value="1"/>
</dbReference>
<dbReference type="EMBL" id="LJIJ01005357">
    <property type="protein sequence ID" value="ODM87427.1"/>
    <property type="molecule type" value="Genomic_DNA"/>
</dbReference>
<dbReference type="GO" id="GO:0003690">
    <property type="term" value="F:double-stranded DNA binding"/>
    <property type="evidence" value="ECO:0007669"/>
    <property type="project" value="InterPro"/>
</dbReference>